<dbReference type="InterPro" id="IPR054550">
    <property type="entry name" value="Mala_s_1-like"/>
</dbReference>
<dbReference type="Proteomes" id="UP000002499">
    <property type="component" value="Unassembled WGS sequence"/>
</dbReference>
<accession>E9DUA7</accession>
<feature type="chain" id="PRO_5003235171" evidence="1">
    <location>
        <begin position="20"/>
        <end position="345"/>
    </location>
</feature>
<keyword evidence="3" id="KW-1185">Reference proteome</keyword>
<dbReference type="AlphaFoldDB" id="E9DUA7"/>
<dbReference type="OrthoDB" id="4434395at2759"/>
<sequence>MFGAAVTILLSAGLGAIAAAVPAAVGGDFNVTSPQLYPEKCVFDQKRTVLYCSELYESKIAVIDLKTNTVVKTIDFPGLSGNADYHASGILLQGPDRLISSINTGAAFETTGRNISGTNFLLITDLETGQEKARVDVTAVTKGAYGGPQDFAVDTCGNIYEVFTYPGAIIKVTPSLKVIPWHLSGDTNATKTGFTGIVSNGNLLLASNQQKGGTLVRFNAGDATGQPFEVPIANNEKLGDGLDGISLPAKYQGTVLLVTTSQGGTSVFRSKDGKWNSAEKLGTVPNPLLDKQGFSTIAFDREDRIYSVFEWFLDSRQPPNLNGLSGNRTVFPFQDITDAVDKLVQ</sequence>
<reference evidence="2 3" key="1">
    <citation type="journal article" date="2011" name="PLoS Genet.">
        <title>Genome sequencing and comparative transcriptomics of the model entomopathogenic fungi Metarhizium anisopliae and M. acridum.</title>
        <authorList>
            <person name="Gao Q."/>
            <person name="Jin K."/>
            <person name="Ying S.H."/>
            <person name="Zhang Y."/>
            <person name="Xiao G."/>
            <person name="Shang Y."/>
            <person name="Duan Z."/>
            <person name="Hu X."/>
            <person name="Xie X.Q."/>
            <person name="Zhou G."/>
            <person name="Peng G."/>
            <person name="Luo Z."/>
            <person name="Huang W."/>
            <person name="Wang B."/>
            <person name="Fang W."/>
            <person name="Wang S."/>
            <person name="Zhong Y."/>
            <person name="Ma L.J."/>
            <person name="St Leger R.J."/>
            <person name="Zhao G.P."/>
            <person name="Pei Y."/>
            <person name="Feng M.G."/>
            <person name="Xia Y."/>
            <person name="Wang C."/>
        </authorList>
    </citation>
    <scope>NUCLEOTIDE SEQUENCE [LARGE SCALE GENOMIC DNA]</scope>
    <source>
        <strain evidence="2 3">CQMa 102</strain>
    </source>
</reference>
<name>E9DUA7_METAQ</name>
<evidence type="ECO:0000313" key="2">
    <source>
        <dbReference type="EMBL" id="EFY92569.1"/>
    </source>
</evidence>
<dbReference type="HOGENOM" id="CLU_052674_0_0_1"/>
<organism evidence="3">
    <name type="scientific">Metarhizium acridum (strain CQMa 102)</name>
    <dbReference type="NCBI Taxonomy" id="655827"/>
    <lineage>
        <taxon>Eukaryota</taxon>
        <taxon>Fungi</taxon>
        <taxon>Dikarya</taxon>
        <taxon>Ascomycota</taxon>
        <taxon>Pezizomycotina</taxon>
        <taxon>Sordariomycetes</taxon>
        <taxon>Hypocreomycetidae</taxon>
        <taxon>Hypocreales</taxon>
        <taxon>Clavicipitaceae</taxon>
        <taxon>Metarhizium</taxon>
    </lineage>
</organism>
<protein>
    <submittedName>
        <fullName evidence="2">TRI14-like protein</fullName>
    </submittedName>
</protein>
<dbReference type="CDD" id="cd12811">
    <property type="entry name" value="MALA"/>
    <property type="match status" value="1"/>
</dbReference>
<dbReference type="KEGG" id="maw:19245516"/>
<dbReference type="Pfam" id="PF22701">
    <property type="entry name" value="Mala_s_1-like"/>
    <property type="match status" value="1"/>
</dbReference>
<dbReference type="OMA" id="DARTGIM"/>
<feature type="signal peptide" evidence="1">
    <location>
        <begin position="1"/>
        <end position="19"/>
    </location>
</feature>
<gene>
    <name evidence="2" type="ORF">MAC_01205</name>
</gene>
<proteinExistence type="predicted"/>
<evidence type="ECO:0000256" key="1">
    <source>
        <dbReference type="SAM" id="SignalP"/>
    </source>
</evidence>
<dbReference type="InParanoid" id="E9DUA7"/>
<dbReference type="EMBL" id="GL698474">
    <property type="protein sequence ID" value="EFY92569.1"/>
    <property type="molecule type" value="Genomic_DNA"/>
</dbReference>
<evidence type="ECO:0000313" key="3">
    <source>
        <dbReference type="Proteomes" id="UP000002499"/>
    </source>
</evidence>
<dbReference type="SUPFAM" id="SSF101898">
    <property type="entry name" value="NHL repeat"/>
    <property type="match status" value="1"/>
</dbReference>
<dbReference type="STRING" id="655827.E9DUA7"/>
<dbReference type="GeneID" id="19245516"/>
<keyword evidence="1" id="KW-0732">Signal</keyword>
<dbReference type="eggNOG" id="ENOG502T4QE">
    <property type="taxonomic scope" value="Eukaryota"/>
</dbReference>